<dbReference type="EMBL" id="CP089984">
    <property type="protein sequence ID" value="WXB20306.1"/>
    <property type="molecule type" value="Genomic_DNA"/>
</dbReference>
<feature type="domain" description="NADP-dependent oxidoreductase" evidence="1">
    <location>
        <begin position="17"/>
        <end position="214"/>
    </location>
</feature>
<dbReference type="RefSeq" id="WP_394829907.1">
    <property type="nucleotide sequence ID" value="NZ_CP089984.1"/>
</dbReference>
<proteinExistence type="predicted"/>
<evidence type="ECO:0000259" key="1">
    <source>
        <dbReference type="Pfam" id="PF00248"/>
    </source>
</evidence>
<name>A0ABZ2MCT4_9BACT</name>
<dbReference type="Gene3D" id="3.20.20.100">
    <property type="entry name" value="NADP-dependent oxidoreductase domain"/>
    <property type="match status" value="1"/>
</dbReference>
<dbReference type="Proteomes" id="UP001370348">
    <property type="component" value="Chromosome"/>
</dbReference>
<keyword evidence="3" id="KW-1185">Reference proteome</keyword>
<dbReference type="Pfam" id="PF00248">
    <property type="entry name" value="Aldo_ket_red"/>
    <property type="match status" value="1"/>
</dbReference>
<accession>A0ABZ2MCT4</accession>
<evidence type="ECO:0000313" key="3">
    <source>
        <dbReference type="Proteomes" id="UP001370348"/>
    </source>
</evidence>
<dbReference type="SUPFAM" id="SSF51430">
    <property type="entry name" value="NAD(P)-linked oxidoreductase"/>
    <property type="match status" value="1"/>
</dbReference>
<protein>
    <submittedName>
        <fullName evidence="2">Aldo/keto reductase</fullName>
    </submittedName>
</protein>
<sequence length="301" mass="33026">MPMRQLGKTGVAVSIVGLGGFHIGVPEEKEGIRIVRTALDRGINFLDNCWDYNDGESELRMGKALRDGYRQKAFLMTKLDGRTKRAAAEQLDQSLRRLGTDRIDLVQIHEVIRDTDPARCFGEGGCVEALTEAKKAGKLRFIGFTGHKHPDIHLAMLRAADAHGFAFDAVQMPLNVMDAHFRSFERNVLPVLIDKGIGVLGMKSMGSGILLESKVVTAVECLHYAMNLPTSVVITGCDSMGVLEQAISAAIAFKPMDRASVEVLLAKTRDAAKDGVYEKFKTSEKFDGTVQHPKWLEGAQI</sequence>
<dbReference type="CDD" id="cd19100">
    <property type="entry name" value="AKR_unchar"/>
    <property type="match status" value="1"/>
</dbReference>
<evidence type="ECO:0000313" key="2">
    <source>
        <dbReference type="EMBL" id="WXB20306.1"/>
    </source>
</evidence>
<gene>
    <name evidence="2" type="ORF">LZC94_39495</name>
</gene>
<dbReference type="InterPro" id="IPR023210">
    <property type="entry name" value="NADP_OxRdtase_dom"/>
</dbReference>
<dbReference type="PANTHER" id="PTHR43312">
    <property type="entry name" value="D-THREO-ALDOSE 1-DEHYDROGENASE"/>
    <property type="match status" value="1"/>
</dbReference>
<dbReference type="InterPro" id="IPR053135">
    <property type="entry name" value="AKR2_Oxidoreductase"/>
</dbReference>
<organism evidence="2 3">
    <name type="scientific">Pendulispora albinea</name>
    <dbReference type="NCBI Taxonomy" id="2741071"/>
    <lineage>
        <taxon>Bacteria</taxon>
        <taxon>Pseudomonadati</taxon>
        <taxon>Myxococcota</taxon>
        <taxon>Myxococcia</taxon>
        <taxon>Myxococcales</taxon>
        <taxon>Sorangiineae</taxon>
        <taxon>Pendulisporaceae</taxon>
        <taxon>Pendulispora</taxon>
    </lineage>
</organism>
<dbReference type="PANTHER" id="PTHR43312:SF1">
    <property type="entry name" value="NADP-DEPENDENT OXIDOREDUCTASE DOMAIN-CONTAINING PROTEIN"/>
    <property type="match status" value="1"/>
</dbReference>
<dbReference type="InterPro" id="IPR036812">
    <property type="entry name" value="NAD(P)_OxRdtase_dom_sf"/>
</dbReference>
<reference evidence="2 3" key="1">
    <citation type="submission" date="2021-12" db="EMBL/GenBank/DDBJ databases">
        <title>Discovery of the Pendulisporaceae a myxobacterial family with distinct sporulation behavior and unique specialized metabolism.</title>
        <authorList>
            <person name="Garcia R."/>
            <person name="Popoff A."/>
            <person name="Bader C.D."/>
            <person name="Loehr J."/>
            <person name="Walesch S."/>
            <person name="Walt C."/>
            <person name="Boldt J."/>
            <person name="Bunk B."/>
            <person name="Haeckl F.J.F.P.J."/>
            <person name="Gunesch A.P."/>
            <person name="Birkelbach J."/>
            <person name="Nuebel U."/>
            <person name="Pietschmann T."/>
            <person name="Bach T."/>
            <person name="Mueller R."/>
        </authorList>
    </citation>
    <scope>NUCLEOTIDE SEQUENCE [LARGE SCALE GENOMIC DNA]</scope>
    <source>
        <strain evidence="2 3">MSr11954</strain>
    </source>
</reference>